<keyword evidence="3" id="KW-0731">Sigma factor</keyword>
<dbReference type="Gene3D" id="1.10.1740.10">
    <property type="match status" value="1"/>
</dbReference>
<dbReference type="PANTHER" id="PTHR43133">
    <property type="entry name" value="RNA POLYMERASE ECF-TYPE SIGMA FACTO"/>
    <property type="match status" value="1"/>
</dbReference>
<evidence type="ECO:0000313" key="9">
    <source>
        <dbReference type="Proteomes" id="UP001216907"/>
    </source>
</evidence>
<evidence type="ECO:0000256" key="2">
    <source>
        <dbReference type="ARBA" id="ARBA00023015"/>
    </source>
</evidence>
<dbReference type="InterPro" id="IPR036388">
    <property type="entry name" value="WH-like_DNA-bd_sf"/>
</dbReference>
<dbReference type="SUPFAM" id="SSF88946">
    <property type="entry name" value="Sigma2 domain of RNA polymerase sigma factors"/>
    <property type="match status" value="1"/>
</dbReference>
<dbReference type="InterPro" id="IPR053812">
    <property type="entry name" value="HTH_Sigma70_ECF-like"/>
</dbReference>
<dbReference type="SUPFAM" id="SSF88659">
    <property type="entry name" value="Sigma3 and sigma4 domains of RNA polymerase sigma factors"/>
    <property type="match status" value="1"/>
</dbReference>
<evidence type="ECO:0000256" key="6">
    <source>
        <dbReference type="SAM" id="MobiDB-lite"/>
    </source>
</evidence>
<gene>
    <name evidence="8" type="ORF">PZE19_14590</name>
</gene>
<dbReference type="Pfam" id="PF07638">
    <property type="entry name" value="Sigma70_ECF"/>
    <property type="match status" value="1"/>
</dbReference>
<organism evidence="8 9">
    <name type="scientific">Paludisphaera mucosa</name>
    <dbReference type="NCBI Taxonomy" id="3030827"/>
    <lineage>
        <taxon>Bacteria</taxon>
        <taxon>Pseudomonadati</taxon>
        <taxon>Planctomycetota</taxon>
        <taxon>Planctomycetia</taxon>
        <taxon>Isosphaerales</taxon>
        <taxon>Isosphaeraceae</taxon>
        <taxon>Paludisphaera</taxon>
    </lineage>
</organism>
<keyword evidence="2" id="KW-0805">Transcription regulation</keyword>
<protein>
    <submittedName>
        <fullName evidence="8">Sigma-70 family RNA polymerase sigma factor</fullName>
    </submittedName>
</protein>
<dbReference type="InterPro" id="IPR013325">
    <property type="entry name" value="RNA_pol_sigma_r2"/>
</dbReference>
<dbReference type="InterPro" id="IPR014284">
    <property type="entry name" value="RNA_pol_sigma-70_dom"/>
</dbReference>
<evidence type="ECO:0000256" key="3">
    <source>
        <dbReference type="ARBA" id="ARBA00023082"/>
    </source>
</evidence>
<dbReference type="EMBL" id="JARRAG010000002">
    <property type="protein sequence ID" value="MDG3005013.1"/>
    <property type="molecule type" value="Genomic_DNA"/>
</dbReference>
<proteinExistence type="inferred from homology"/>
<evidence type="ECO:0000256" key="4">
    <source>
        <dbReference type="ARBA" id="ARBA00023125"/>
    </source>
</evidence>
<accession>A0ABT6FBP8</accession>
<reference evidence="8 9" key="1">
    <citation type="submission" date="2023-03" db="EMBL/GenBank/DDBJ databases">
        <title>Paludisphaera mucosa sp. nov. a novel planctomycete from northern fen.</title>
        <authorList>
            <person name="Ivanova A."/>
        </authorList>
    </citation>
    <scope>NUCLEOTIDE SEQUENCE [LARGE SCALE GENOMIC DNA]</scope>
    <source>
        <strain evidence="8 9">Pla2</strain>
    </source>
</reference>
<keyword evidence="5" id="KW-0804">Transcription</keyword>
<keyword evidence="9" id="KW-1185">Reference proteome</keyword>
<dbReference type="InterPro" id="IPR013324">
    <property type="entry name" value="RNA_pol_sigma_r3/r4-like"/>
</dbReference>
<evidence type="ECO:0000256" key="1">
    <source>
        <dbReference type="ARBA" id="ARBA00010641"/>
    </source>
</evidence>
<feature type="region of interest" description="Disordered" evidence="6">
    <location>
        <begin position="104"/>
        <end position="126"/>
    </location>
</feature>
<name>A0ABT6FBP8_9BACT</name>
<dbReference type="NCBIfam" id="TIGR02937">
    <property type="entry name" value="sigma70-ECF"/>
    <property type="match status" value="1"/>
</dbReference>
<keyword evidence="4" id="KW-0238">DNA-binding</keyword>
<dbReference type="Proteomes" id="UP001216907">
    <property type="component" value="Unassembled WGS sequence"/>
</dbReference>
<dbReference type="PANTHER" id="PTHR43133:SF8">
    <property type="entry name" value="RNA POLYMERASE SIGMA FACTOR HI_1459-RELATED"/>
    <property type="match status" value="1"/>
</dbReference>
<dbReference type="RefSeq" id="WP_277861362.1">
    <property type="nucleotide sequence ID" value="NZ_JARRAG010000002.1"/>
</dbReference>
<dbReference type="Gene3D" id="1.10.10.10">
    <property type="entry name" value="Winged helix-like DNA-binding domain superfamily/Winged helix DNA-binding domain"/>
    <property type="match status" value="1"/>
</dbReference>
<dbReference type="InterPro" id="IPR039425">
    <property type="entry name" value="RNA_pol_sigma-70-like"/>
</dbReference>
<sequence length="207" mass="22545">MTDPSTGAEGFQALIGRVRAGDEEAATELVRRYEPAVRRAARVRLVDTRLNRMLDSMDVCQSVMASFFVRTALGQYELETPDQLLKLLATMTRNKLANVVKAQGAQRRDFRRTTPGQGDAGAGGSAAGAAFDHVAGALPTPSREVAAREMLDEARRRLSPDELRLLDDREAGRDWAEIASELGASPEALRKRLARAVDRVAGELGLE</sequence>
<evidence type="ECO:0000313" key="8">
    <source>
        <dbReference type="EMBL" id="MDG3005013.1"/>
    </source>
</evidence>
<evidence type="ECO:0000259" key="7">
    <source>
        <dbReference type="Pfam" id="PF07638"/>
    </source>
</evidence>
<comment type="similarity">
    <text evidence="1">Belongs to the sigma-70 factor family. ECF subfamily.</text>
</comment>
<comment type="caution">
    <text evidence="8">The sequence shown here is derived from an EMBL/GenBank/DDBJ whole genome shotgun (WGS) entry which is preliminary data.</text>
</comment>
<feature type="domain" description="RNA polymerase sigma-70 ECF-like HTH" evidence="7">
    <location>
        <begin position="12"/>
        <end position="196"/>
    </location>
</feature>
<evidence type="ECO:0000256" key="5">
    <source>
        <dbReference type="ARBA" id="ARBA00023163"/>
    </source>
</evidence>